<keyword evidence="2 4" id="KW-0560">Oxidoreductase</keyword>
<dbReference type="Proteomes" id="UP000051562">
    <property type="component" value="Unassembled WGS sequence"/>
</dbReference>
<feature type="domain" description="Aldehyde dehydrogenase" evidence="5">
    <location>
        <begin position="43"/>
        <end position="495"/>
    </location>
</feature>
<dbReference type="EMBL" id="LMAR01000030">
    <property type="protein sequence ID" value="KQK31031.1"/>
    <property type="molecule type" value="Genomic_DNA"/>
</dbReference>
<comment type="similarity">
    <text evidence="1 4">Belongs to the aldehyde dehydrogenase family.</text>
</comment>
<evidence type="ECO:0000256" key="2">
    <source>
        <dbReference type="ARBA" id="ARBA00023002"/>
    </source>
</evidence>
<evidence type="ECO:0000313" key="6">
    <source>
        <dbReference type="EMBL" id="KQK31031.1"/>
    </source>
</evidence>
<dbReference type="Gene3D" id="3.40.605.10">
    <property type="entry name" value="Aldehyde Dehydrogenase, Chain A, domain 1"/>
    <property type="match status" value="1"/>
</dbReference>
<dbReference type="OrthoDB" id="9772584at2"/>
<evidence type="ECO:0000256" key="1">
    <source>
        <dbReference type="ARBA" id="ARBA00009986"/>
    </source>
</evidence>
<evidence type="ECO:0000313" key="7">
    <source>
        <dbReference type="EMBL" id="SKC11230.1"/>
    </source>
</evidence>
<dbReference type="InterPro" id="IPR016162">
    <property type="entry name" value="Ald_DH_N"/>
</dbReference>
<reference evidence="6 8" key="1">
    <citation type="submission" date="2015-10" db="EMBL/GenBank/DDBJ databases">
        <title>Draft genome of Bosea thiooxidans.</title>
        <authorList>
            <person name="Wang X."/>
        </authorList>
    </citation>
    <scope>NUCLEOTIDE SEQUENCE [LARGE SCALE GENOMIC DNA]</scope>
    <source>
        <strain evidence="6 8">CGMCC 9174</strain>
    </source>
</reference>
<dbReference type="InterPro" id="IPR029510">
    <property type="entry name" value="Ald_DH_CS_GLU"/>
</dbReference>
<organism evidence="6 8">
    <name type="scientific">Bosea thiooxidans</name>
    <dbReference type="NCBI Taxonomy" id="53254"/>
    <lineage>
        <taxon>Bacteria</taxon>
        <taxon>Pseudomonadati</taxon>
        <taxon>Pseudomonadota</taxon>
        <taxon>Alphaproteobacteria</taxon>
        <taxon>Hyphomicrobiales</taxon>
        <taxon>Boseaceae</taxon>
        <taxon>Bosea</taxon>
    </lineage>
</organism>
<feature type="active site" evidence="3">
    <location>
        <position position="275"/>
    </location>
</feature>
<dbReference type="FunFam" id="3.40.605.10:FF:000007">
    <property type="entry name" value="NAD/NADP-dependent betaine aldehyde dehydrogenase"/>
    <property type="match status" value="1"/>
</dbReference>
<dbReference type="InterPro" id="IPR016161">
    <property type="entry name" value="Ald_DH/histidinol_DH"/>
</dbReference>
<protein>
    <submittedName>
        <fullName evidence="7">Aldehyde dehydrogenase (NAD+)</fullName>
    </submittedName>
</protein>
<dbReference type="PANTHER" id="PTHR11699">
    <property type="entry name" value="ALDEHYDE DEHYDROGENASE-RELATED"/>
    <property type="match status" value="1"/>
</dbReference>
<dbReference type="Proteomes" id="UP000190130">
    <property type="component" value="Unassembled WGS sequence"/>
</dbReference>
<evidence type="ECO:0000259" key="5">
    <source>
        <dbReference type="Pfam" id="PF00171"/>
    </source>
</evidence>
<name>A0A0Q3I7M1_9HYPH</name>
<dbReference type="EMBL" id="FUYX01000015">
    <property type="protein sequence ID" value="SKC11230.1"/>
    <property type="molecule type" value="Genomic_DNA"/>
</dbReference>
<dbReference type="Gene3D" id="3.40.309.10">
    <property type="entry name" value="Aldehyde Dehydrogenase, Chain A, domain 2"/>
    <property type="match status" value="1"/>
</dbReference>
<evidence type="ECO:0000256" key="4">
    <source>
        <dbReference type="RuleBase" id="RU003345"/>
    </source>
</evidence>
<gene>
    <name evidence="6" type="ORF">ARD30_11190</name>
    <name evidence="7" type="ORF">SAMN05660750_04320</name>
</gene>
<sequence length="514" mass="54922">MGCIENGIAHDAGSFRPSPRAIRYLPSASLEGRTLWIGGAWSNAADGSSFVSICPSDGESLALISKAGPGDVDRAVRSAHAVAPAWAAIEETERGAILKRVADQLRAHVDQLSYLETLDSGRTITDTTNGVARAASMFEYYGGITDKLHGHIAPGTPGRTTLTEREPFGVMAAIAPWNYPLTNAVTKLAPILACGNTVVLKPAEQTPLVTLLFAQLMQKAGVPDGVVNIITGAGETGAELVRHPLVAKISFTGSTATGRLIASEAGKLLKGVVLELGGKSPMVVFDDADLDKASSAAVFSTFMNQGQTCTSCNRILVANSLKDQFTRLCEEKLSRLRVGDPFDKQTQIGVIVSAEQLQRIQRLTQGVHPRSVELADYRPQEGGYYFKPMIVDAFDPESAFAKEEIFGPVMAIRGFDTDEEAYELANDTDYGLASSVWTTSLGRSEVARRRIVSGVVWINCVHALPAGAPVAGQKASGLGSEYGREIAEQYMKIKTTVVMTDGWASPFDISRGAR</sequence>
<dbReference type="Pfam" id="PF00171">
    <property type="entry name" value="Aldedh"/>
    <property type="match status" value="1"/>
</dbReference>
<evidence type="ECO:0000313" key="8">
    <source>
        <dbReference type="Proteomes" id="UP000051562"/>
    </source>
</evidence>
<accession>A0A0Q3I7M1</accession>
<keyword evidence="8" id="KW-1185">Reference proteome</keyword>
<dbReference type="InterPro" id="IPR016163">
    <property type="entry name" value="Ald_DH_C"/>
</dbReference>
<dbReference type="RefSeq" id="WP_055727672.1">
    <property type="nucleotide sequence ID" value="NZ_FUYX01000015.1"/>
</dbReference>
<dbReference type="InterPro" id="IPR015590">
    <property type="entry name" value="Aldehyde_DH_dom"/>
</dbReference>
<proteinExistence type="inferred from homology"/>
<dbReference type="PROSITE" id="PS00687">
    <property type="entry name" value="ALDEHYDE_DEHYDR_GLU"/>
    <property type="match status" value="1"/>
</dbReference>
<dbReference type="STRING" id="53254.SAMN05660750_04320"/>
<dbReference type="SUPFAM" id="SSF53720">
    <property type="entry name" value="ALDH-like"/>
    <property type="match status" value="1"/>
</dbReference>
<reference evidence="7 9" key="2">
    <citation type="submission" date="2017-02" db="EMBL/GenBank/DDBJ databases">
        <authorList>
            <person name="Peterson S.W."/>
        </authorList>
    </citation>
    <scope>NUCLEOTIDE SEQUENCE [LARGE SCALE GENOMIC DNA]</scope>
    <source>
        <strain evidence="7 9">DSM 9653</strain>
    </source>
</reference>
<evidence type="ECO:0000313" key="9">
    <source>
        <dbReference type="Proteomes" id="UP000190130"/>
    </source>
</evidence>
<evidence type="ECO:0000256" key="3">
    <source>
        <dbReference type="PROSITE-ProRule" id="PRU10007"/>
    </source>
</evidence>
<dbReference type="AlphaFoldDB" id="A0A0Q3I7M1"/>
<dbReference type="GO" id="GO:0016620">
    <property type="term" value="F:oxidoreductase activity, acting on the aldehyde or oxo group of donors, NAD or NADP as acceptor"/>
    <property type="evidence" value="ECO:0007669"/>
    <property type="project" value="InterPro"/>
</dbReference>